<accession>A0AAV0BCE9</accession>
<sequence>MALNASQLSLVGPQAPSSLASDAGVGQTSPMPNLDGSTTPSLPPYSKPPTPFSMPNDLIEEIVQYVERGRSPNDYWYQAPLPVMTEAGDTESLLSSMDIEIVLGPMQLQDFPVLPHPSNFEDYPVYPNDF</sequence>
<evidence type="ECO:0000313" key="2">
    <source>
        <dbReference type="EMBL" id="CAH7684820.1"/>
    </source>
</evidence>
<feature type="region of interest" description="Disordered" evidence="1">
    <location>
        <begin position="1"/>
        <end position="55"/>
    </location>
</feature>
<keyword evidence="3" id="KW-1185">Reference proteome</keyword>
<evidence type="ECO:0000313" key="3">
    <source>
        <dbReference type="Proteomes" id="UP001153365"/>
    </source>
</evidence>
<dbReference type="Proteomes" id="UP001153365">
    <property type="component" value="Unassembled WGS sequence"/>
</dbReference>
<name>A0AAV0BCE9_PHAPC</name>
<evidence type="ECO:0000256" key="1">
    <source>
        <dbReference type="SAM" id="MobiDB-lite"/>
    </source>
</evidence>
<feature type="compositionally biased region" description="Polar residues" evidence="1">
    <location>
        <begin position="1"/>
        <end position="31"/>
    </location>
</feature>
<organism evidence="2 3">
    <name type="scientific">Phakopsora pachyrhizi</name>
    <name type="common">Asian soybean rust disease fungus</name>
    <dbReference type="NCBI Taxonomy" id="170000"/>
    <lineage>
        <taxon>Eukaryota</taxon>
        <taxon>Fungi</taxon>
        <taxon>Dikarya</taxon>
        <taxon>Basidiomycota</taxon>
        <taxon>Pucciniomycotina</taxon>
        <taxon>Pucciniomycetes</taxon>
        <taxon>Pucciniales</taxon>
        <taxon>Phakopsoraceae</taxon>
        <taxon>Phakopsora</taxon>
    </lineage>
</organism>
<feature type="compositionally biased region" description="Pro residues" evidence="1">
    <location>
        <begin position="41"/>
        <end position="52"/>
    </location>
</feature>
<dbReference type="EMBL" id="CALTRL010005688">
    <property type="protein sequence ID" value="CAH7684820.1"/>
    <property type="molecule type" value="Genomic_DNA"/>
</dbReference>
<gene>
    <name evidence="2" type="ORF">PPACK8108_LOCUS19247</name>
</gene>
<reference evidence="2" key="1">
    <citation type="submission" date="2022-06" db="EMBL/GenBank/DDBJ databases">
        <authorList>
            <consortium name="SYNGENTA / RWTH Aachen University"/>
        </authorList>
    </citation>
    <scope>NUCLEOTIDE SEQUENCE</scope>
</reference>
<proteinExistence type="predicted"/>
<protein>
    <submittedName>
        <fullName evidence="2">Uncharacterized protein</fullName>
    </submittedName>
</protein>
<dbReference type="AlphaFoldDB" id="A0AAV0BCE9"/>
<comment type="caution">
    <text evidence="2">The sequence shown here is derived from an EMBL/GenBank/DDBJ whole genome shotgun (WGS) entry which is preliminary data.</text>
</comment>